<comment type="similarity">
    <text evidence="1">Belongs to the sigma-70 factor family. ECF subfamily.</text>
</comment>
<dbReference type="Proteomes" id="UP000732105">
    <property type="component" value="Unassembled WGS sequence"/>
</dbReference>
<dbReference type="EMBL" id="RZNH01000009">
    <property type="protein sequence ID" value="NOU59606.1"/>
    <property type="molecule type" value="Genomic_DNA"/>
</dbReference>
<keyword evidence="2" id="KW-0805">Transcription regulation</keyword>
<evidence type="ECO:0000256" key="4">
    <source>
        <dbReference type="ARBA" id="ARBA00023163"/>
    </source>
</evidence>
<reference evidence="7 8" key="1">
    <citation type="submission" date="2018-12" db="EMBL/GenBank/DDBJ databases">
        <title>Marinifilum JC070 sp. nov., a marine bacterium isolated from Yongle Blue Hole in the South China Sea.</title>
        <authorList>
            <person name="Fu T."/>
        </authorList>
    </citation>
    <scope>NUCLEOTIDE SEQUENCE [LARGE SCALE GENOMIC DNA]</scope>
    <source>
        <strain evidence="7 8">JC070</strain>
    </source>
</reference>
<proteinExistence type="inferred from homology"/>
<dbReference type="Gene3D" id="1.10.10.10">
    <property type="entry name" value="Winged helix-like DNA-binding domain superfamily/Winged helix DNA-binding domain"/>
    <property type="match status" value="1"/>
</dbReference>
<dbReference type="NCBIfam" id="TIGR02937">
    <property type="entry name" value="sigma70-ECF"/>
    <property type="match status" value="1"/>
</dbReference>
<dbReference type="SUPFAM" id="SSF88946">
    <property type="entry name" value="Sigma2 domain of RNA polymerase sigma factors"/>
    <property type="match status" value="1"/>
</dbReference>
<dbReference type="SUPFAM" id="SSF88659">
    <property type="entry name" value="Sigma3 and sigma4 domains of RNA polymerase sigma factors"/>
    <property type="match status" value="1"/>
</dbReference>
<dbReference type="InterPro" id="IPR014327">
    <property type="entry name" value="RNA_pol_sigma70_bacteroid"/>
</dbReference>
<evidence type="ECO:0000256" key="3">
    <source>
        <dbReference type="ARBA" id="ARBA00023082"/>
    </source>
</evidence>
<dbReference type="InterPro" id="IPR013324">
    <property type="entry name" value="RNA_pol_sigma_r3/r4-like"/>
</dbReference>
<dbReference type="Gene3D" id="1.10.1740.10">
    <property type="match status" value="1"/>
</dbReference>
<dbReference type="PANTHER" id="PTHR43133:SF46">
    <property type="entry name" value="RNA POLYMERASE SIGMA-70 FACTOR ECF SUBFAMILY"/>
    <property type="match status" value="1"/>
</dbReference>
<dbReference type="InterPro" id="IPR014284">
    <property type="entry name" value="RNA_pol_sigma-70_dom"/>
</dbReference>
<comment type="caution">
    <text evidence="7">The sequence shown here is derived from an EMBL/GenBank/DDBJ whole genome shotgun (WGS) entry which is preliminary data.</text>
</comment>
<dbReference type="Pfam" id="PF08281">
    <property type="entry name" value="Sigma70_r4_2"/>
    <property type="match status" value="1"/>
</dbReference>
<dbReference type="InterPro" id="IPR039425">
    <property type="entry name" value="RNA_pol_sigma-70-like"/>
</dbReference>
<feature type="domain" description="RNA polymerase sigma factor 70 region 4 type 2" evidence="6">
    <location>
        <begin position="123"/>
        <end position="173"/>
    </location>
</feature>
<name>A0ABX1WU24_9BACT</name>
<dbReference type="InterPro" id="IPR013325">
    <property type="entry name" value="RNA_pol_sigma_r2"/>
</dbReference>
<feature type="domain" description="RNA polymerase sigma-70 region 2" evidence="5">
    <location>
        <begin position="26"/>
        <end position="92"/>
    </location>
</feature>
<dbReference type="InterPro" id="IPR007627">
    <property type="entry name" value="RNA_pol_sigma70_r2"/>
</dbReference>
<sequence length="186" mass="21789">MRMKIQEQNIIQKLKGGKESGLREMFDLYYTPLCVFALKYIDDFDEVEDLVQDIFVGFWEKKRVNNLTGSLKSYLFTSVRNNALSKMKKENRFCIESLNDEFDLPDEEADFDKEAFEIRKQGIYKEIEKLPSQSRKVFELIIFSNYPYDMVAQELNISLNTVKTHFSRALKKLRSSLGVIIAILLS</sequence>
<keyword evidence="8" id="KW-1185">Reference proteome</keyword>
<evidence type="ECO:0000256" key="1">
    <source>
        <dbReference type="ARBA" id="ARBA00010641"/>
    </source>
</evidence>
<gene>
    <name evidence="7" type="ORF">ELS83_07225</name>
</gene>
<dbReference type="RefSeq" id="WP_171594883.1">
    <property type="nucleotide sequence ID" value="NZ_RZNH01000009.1"/>
</dbReference>
<keyword evidence="3" id="KW-0731">Sigma factor</keyword>
<evidence type="ECO:0000256" key="2">
    <source>
        <dbReference type="ARBA" id="ARBA00023015"/>
    </source>
</evidence>
<protein>
    <submittedName>
        <fullName evidence="7">RNA polymerase sigma-70 factor</fullName>
    </submittedName>
</protein>
<organism evidence="7 8">
    <name type="scientific">Marinifilum caeruleilacunae</name>
    <dbReference type="NCBI Taxonomy" id="2499076"/>
    <lineage>
        <taxon>Bacteria</taxon>
        <taxon>Pseudomonadati</taxon>
        <taxon>Bacteroidota</taxon>
        <taxon>Bacteroidia</taxon>
        <taxon>Marinilabiliales</taxon>
        <taxon>Marinifilaceae</taxon>
    </lineage>
</organism>
<dbReference type="InterPro" id="IPR013249">
    <property type="entry name" value="RNA_pol_sigma70_r4_t2"/>
</dbReference>
<evidence type="ECO:0000259" key="5">
    <source>
        <dbReference type="Pfam" id="PF04542"/>
    </source>
</evidence>
<dbReference type="Pfam" id="PF04542">
    <property type="entry name" value="Sigma70_r2"/>
    <property type="match status" value="1"/>
</dbReference>
<dbReference type="NCBIfam" id="TIGR02985">
    <property type="entry name" value="Sig70_bacteroi1"/>
    <property type="match status" value="1"/>
</dbReference>
<keyword evidence="4" id="KW-0804">Transcription</keyword>
<dbReference type="CDD" id="cd06171">
    <property type="entry name" value="Sigma70_r4"/>
    <property type="match status" value="1"/>
</dbReference>
<dbReference type="InterPro" id="IPR036388">
    <property type="entry name" value="WH-like_DNA-bd_sf"/>
</dbReference>
<accession>A0ABX1WU24</accession>
<dbReference type="PANTHER" id="PTHR43133">
    <property type="entry name" value="RNA POLYMERASE ECF-TYPE SIGMA FACTO"/>
    <property type="match status" value="1"/>
</dbReference>
<evidence type="ECO:0000313" key="7">
    <source>
        <dbReference type="EMBL" id="NOU59606.1"/>
    </source>
</evidence>
<evidence type="ECO:0000259" key="6">
    <source>
        <dbReference type="Pfam" id="PF08281"/>
    </source>
</evidence>
<evidence type="ECO:0000313" key="8">
    <source>
        <dbReference type="Proteomes" id="UP000732105"/>
    </source>
</evidence>